<evidence type="ECO:0000313" key="1">
    <source>
        <dbReference type="EMBL" id="MBL3658473.1"/>
    </source>
</evidence>
<organism evidence="1 2">
    <name type="scientific">Fulvivirga sediminis</name>
    <dbReference type="NCBI Taxonomy" id="2803949"/>
    <lineage>
        <taxon>Bacteria</taxon>
        <taxon>Pseudomonadati</taxon>
        <taxon>Bacteroidota</taxon>
        <taxon>Cytophagia</taxon>
        <taxon>Cytophagales</taxon>
        <taxon>Fulvivirgaceae</taxon>
        <taxon>Fulvivirga</taxon>
    </lineage>
</organism>
<reference evidence="1" key="1">
    <citation type="submission" date="2021-01" db="EMBL/GenBank/DDBJ databases">
        <title>Fulvivirga kasyanovii gen. nov., sp nov., a novel member of the phylum Bacteroidetes isolated from seawater in a mussel farm.</title>
        <authorList>
            <person name="Zhao L.-H."/>
            <person name="Wang Z.-J."/>
        </authorList>
    </citation>
    <scope>NUCLEOTIDE SEQUENCE</scope>
    <source>
        <strain evidence="1">2943</strain>
    </source>
</reference>
<dbReference type="AlphaFoldDB" id="A0A937FDL6"/>
<name>A0A937FDL6_9BACT</name>
<dbReference type="EMBL" id="JAESIY010000013">
    <property type="protein sequence ID" value="MBL3658473.1"/>
    <property type="molecule type" value="Genomic_DNA"/>
</dbReference>
<protein>
    <submittedName>
        <fullName evidence="1">Uncharacterized protein</fullName>
    </submittedName>
</protein>
<evidence type="ECO:0000313" key="2">
    <source>
        <dbReference type="Proteomes" id="UP000659388"/>
    </source>
</evidence>
<accession>A0A937FDL6</accession>
<sequence length="90" mass="10485">MNNSDYKLKLYSKKLKSGKCQIKFVVSSSNQSRWHGYMLAESGSTLKEVVSSIEEEMRYIDAKDAYYHSHLYNLAEPLKRNRDSILIFNS</sequence>
<comment type="caution">
    <text evidence="1">The sequence shown here is derived from an EMBL/GenBank/DDBJ whole genome shotgun (WGS) entry which is preliminary data.</text>
</comment>
<proteinExistence type="predicted"/>
<dbReference type="Proteomes" id="UP000659388">
    <property type="component" value="Unassembled WGS sequence"/>
</dbReference>
<dbReference type="RefSeq" id="WP_202246268.1">
    <property type="nucleotide sequence ID" value="NZ_JAESIY010000013.1"/>
</dbReference>
<gene>
    <name evidence="1" type="ORF">JL102_20135</name>
</gene>
<keyword evidence="2" id="KW-1185">Reference proteome</keyword>